<organism evidence="11 12">
    <name type="scientific">Penicillium canariense</name>
    <dbReference type="NCBI Taxonomy" id="189055"/>
    <lineage>
        <taxon>Eukaryota</taxon>
        <taxon>Fungi</taxon>
        <taxon>Dikarya</taxon>
        <taxon>Ascomycota</taxon>
        <taxon>Pezizomycotina</taxon>
        <taxon>Eurotiomycetes</taxon>
        <taxon>Eurotiomycetidae</taxon>
        <taxon>Eurotiales</taxon>
        <taxon>Aspergillaceae</taxon>
        <taxon>Penicillium</taxon>
    </lineage>
</organism>
<comment type="similarity">
    <text evidence="10">Belongs to the ELO family.</text>
</comment>
<keyword evidence="3 10" id="KW-0808">Transferase</keyword>
<dbReference type="Pfam" id="PF01151">
    <property type="entry name" value="ELO"/>
    <property type="match status" value="1"/>
</dbReference>
<comment type="subcellular location">
    <subcellularLocation>
        <location evidence="1">Membrane</location>
        <topology evidence="1">Multi-pass membrane protein</topology>
    </subcellularLocation>
</comment>
<dbReference type="Proteomes" id="UP001149163">
    <property type="component" value="Unassembled WGS sequence"/>
</dbReference>
<feature type="transmembrane region" description="Helical" evidence="10">
    <location>
        <begin position="265"/>
        <end position="283"/>
    </location>
</feature>
<dbReference type="PANTHER" id="PTHR11157">
    <property type="entry name" value="FATTY ACID ACYL TRANSFERASE-RELATED"/>
    <property type="match status" value="1"/>
</dbReference>
<feature type="transmembrane region" description="Helical" evidence="10">
    <location>
        <begin position="102"/>
        <end position="125"/>
    </location>
</feature>
<feature type="transmembrane region" description="Helical" evidence="10">
    <location>
        <begin position="335"/>
        <end position="357"/>
    </location>
</feature>
<dbReference type="GO" id="GO:0034625">
    <property type="term" value="P:fatty acid elongation, monounsaturated fatty acid"/>
    <property type="evidence" value="ECO:0007669"/>
    <property type="project" value="TreeGrafter"/>
</dbReference>
<keyword evidence="12" id="KW-1185">Reference proteome</keyword>
<reference evidence="11" key="1">
    <citation type="submission" date="2022-11" db="EMBL/GenBank/DDBJ databases">
        <authorList>
            <person name="Petersen C."/>
        </authorList>
    </citation>
    <scope>NUCLEOTIDE SEQUENCE</scope>
    <source>
        <strain evidence="11">IBT 26290</strain>
    </source>
</reference>
<dbReference type="RefSeq" id="XP_056540394.1">
    <property type="nucleotide sequence ID" value="XM_056690629.1"/>
</dbReference>
<proteinExistence type="inferred from homology"/>
<feature type="transmembrane region" description="Helical" evidence="10">
    <location>
        <begin position="224"/>
        <end position="245"/>
    </location>
</feature>
<keyword evidence="6 10" id="KW-1133">Transmembrane helix</keyword>
<feature type="transmembrane region" description="Helical" evidence="10">
    <location>
        <begin position="63"/>
        <end position="81"/>
    </location>
</feature>
<dbReference type="GO" id="GO:0030148">
    <property type="term" value="P:sphingolipid biosynthetic process"/>
    <property type="evidence" value="ECO:0007669"/>
    <property type="project" value="TreeGrafter"/>
</dbReference>
<dbReference type="PANTHER" id="PTHR11157:SF169">
    <property type="entry name" value="ELONGATION OF FATTY ACIDS PROTEIN"/>
    <property type="match status" value="1"/>
</dbReference>
<evidence type="ECO:0000313" key="11">
    <source>
        <dbReference type="EMBL" id="KAJ5157405.1"/>
    </source>
</evidence>
<accession>A0A9W9LJ22</accession>
<feature type="transmembrane region" description="Helical" evidence="10">
    <location>
        <begin position="173"/>
        <end position="193"/>
    </location>
</feature>
<evidence type="ECO:0000256" key="6">
    <source>
        <dbReference type="ARBA" id="ARBA00022989"/>
    </source>
</evidence>
<keyword evidence="4 10" id="KW-0812">Transmembrane</keyword>
<comment type="catalytic activity">
    <reaction evidence="10">
        <text>an acyl-CoA + malonyl-CoA + H(+) = a 3-oxoacyl-CoA + CO2 + CoA</text>
        <dbReference type="Rhea" id="RHEA:50252"/>
        <dbReference type="ChEBI" id="CHEBI:15378"/>
        <dbReference type="ChEBI" id="CHEBI:16526"/>
        <dbReference type="ChEBI" id="CHEBI:57287"/>
        <dbReference type="ChEBI" id="CHEBI:57384"/>
        <dbReference type="ChEBI" id="CHEBI:58342"/>
        <dbReference type="ChEBI" id="CHEBI:90726"/>
    </reaction>
    <physiologicalReaction direction="left-to-right" evidence="10">
        <dbReference type="Rhea" id="RHEA:50253"/>
    </physiologicalReaction>
</comment>
<keyword evidence="2 10" id="KW-0444">Lipid biosynthesis</keyword>
<evidence type="ECO:0000256" key="5">
    <source>
        <dbReference type="ARBA" id="ARBA00022832"/>
    </source>
</evidence>
<name>A0A9W9LJ22_9EURO</name>
<dbReference type="EMBL" id="JAPQKN010000006">
    <property type="protein sequence ID" value="KAJ5157405.1"/>
    <property type="molecule type" value="Genomic_DNA"/>
</dbReference>
<dbReference type="GO" id="GO:0019367">
    <property type="term" value="P:fatty acid elongation, saturated fatty acid"/>
    <property type="evidence" value="ECO:0007669"/>
    <property type="project" value="TreeGrafter"/>
</dbReference>
<evidence type="ECO:0000256" key="10">
    <source>
        <dbReference type="RuleBase" id="RU361115"/>
    </source>
</evidence>
<evidence type="ECO:0000256" key="9">
    <source>
        <dbReference type="ARBA" id="ARBA00023160"/>
    </source>
</evidence>
<evidence type="ECO:0000256" key="4">
    <source>
        <dbReference type="ARBA" id="ARBA00022692"/>
    </source>
</evidence>
<reference evidence="11" key="2">
    <citation type="journal article" date="2023" name="IMA Fungus">
        <title>Comparative genomic study of the Penicillium genus elucidates a diverse pangenome and 15 lateral gene transfer events.</title>
        <authorList>
            <person name="Petersen C."/>
            <person name="Sorensen T."/>
            <person name="Nielsen M.R."/>
            <person name="Sondergaard T.E."/>
            <person name="Sorensen J.L."/>
            <person name="Fitzpatrick D.A."/>
            <person name="Frisvad J.C."/>
            <person name="Nielsen K.L."/>
        </authorList>
    </citation>
    <scope>NUCLEOTIDE SEQUENCE</scope>
    <source>
        <strain evidence="11">IBT 26290</strain>
    </source>
</reference>
<protein>
    <recommendedName>
        <fullName evidence="10">Elongation of fatty acids protein</fullName>
        <ecNumber evidence="10">2.3.1.-</ecNumber>
    </recommendedName>
</protein>
<dbReference type="AlphaFoldDB" id="A0A9W9LJ22"/>
<evidence type="ECO:0000256" key="8">
    <source>
        <dbReference type="ARBA" id="ARBA00023136"/>
    </source>
</evidence>
<evidence type="ECO:0000313" key="12">
    <source>
        <dbReference type="Proteomes" id="UP001149163"/>
    </source>
</evidence>
<evidence type="ECO:0000256" key="3">
    <source>
        <dbReference type="ARBA" id="ARBA00022679"/>
    </source>
</evidence>
<dbReference type="GO" id="GO:0005789">
    <property type="term" value="C:endoplasmic reticulum membrane"/>
    <property type="evidence" value="ECO:0007669"/>
    <property type="project" value="TreeGrafter"/>
</dbReference>
<comment type="caution">
    <text evidence="11">The sequence shown here is derived from an EMBL/GenBank/DDBJ whole genome shotgun (WGS) entry which is preliminary data.</text>
</comment>
<dbReference type="GO" id="GO:0042761">
    <property type="term" value="P:very long-chain fatty acid biosynthetic process"/>
    <property type="evidence" value="ECO:0007669"/>
    <property type="project" value="TreeGrafter"/>
</dbReference>
<dbReference type="GeneID" id="81429805"/>
<evidence type="ECO:0000256" key="2">
    <source>
        <dbReference type="ARBA" id="ARBA00022516"/>
    </source>
</evidence>
<dbReference type="InterPro" id="IPR002076">
    <property type="entry name" value="ELO_fam"/>
</dbReference>
<keyword evidence="7 10" id="KW-0443">Lipid metabolism</keyword>
<sequence>MDYRTAHSPIKLGLPPLEIFQLPFSQPPKTVPHVPQPPSNISAEVLFRPVIIDPAIFHISHDLPTVLTFTAIYIAAVIFLNQYNASRQHRPWAFSKKPMFKVLVLAHNTLIALFSAWTFCGLLYLTNSGWPSAVGGEESNYYAGVAEYLCETESSAYRVLIRSKSLWEGGGSYIGWLFYMSKFYEVVDTLIILSRGKTSSTLQTYHHVGVIICSYVALEYESPLAFVGIILNSGIHTLMYSYFAIQTLGVPISLSFKRTLTSLQIAQFVVGLVWASSYLFVSYRVQSTGKRIQNALEPPSDCSASLEHPSVVADGMARMVANESAIPCLSGSGDAFPLILAALYLLPLIFLFVQFYIKSYRKKIE</sequence>
<dbReference type="GO" id="GO:0034626">
    <property type="term" value="P:fatty acid elongation, polyunsaturated fatty acid"/>
    <property type="evidence" value="ECO:0007669"/>
    <property type="project" value="TreeGrafter"/>
</dbReference>
<evidence type="ECO:0000256" key="7">
    <source>
        <dbReference type="ARBA" id="ARBA00023098"/>
    </source>
</evidence>
<keyword evidence="9 10" id="KW-0275">Fatty acid biosynthesis</keyword>
<keyword evidence="5 10" id="KW-0276">Fatty acid metabolism</keyword>
<keyword evidence="8 10" id="KW-0472">Membrane</keyword>
<dbReference type="OrthoDB" id="10259681at2759"/>
<gene>
    <name evidence="11" type="ORF">N7482_008505</name>
</gene>
<dbReference type="GO" id="GO:0009922">
    <property type="term" value="F:fatty acid elongase activity"/>
    <property type="evidence" value="ECO:0007669"/>
    <property type="project" value="InterPro"/>
</dbReference>
<dbReference type="EC" id="2.3.1.-" evidence="10"/>
<evidence type="ECO:0000256" key="1">
    <source>
        <dbReference type="ARBA" id="ARBA00004141"/>
    </source>
</evidence>